<keyword evidence="6 7" id="KW-0472">Membrane</keyword>
<gene>
    <name evidence="8" type="ORF">ARTSIC4J27_1517</name>
</gene>
<dbReference type="InterPro" id="IPR050833">
    <property type="entry name" value="Poly_Biosynth_Transport"/>
</dbReference>
<dbReference type="GO" id="GO:0005886">
    <property type="term" value="C:plasma membrane"/>
    <property type="evidence" value="ECO:0007669"/>
    <property type="project" value="UniProtKB-SubCell"/>
</dbReference>
<evidence type="ECO:0000256" key="1">
    <source>
        <dbReference type="ARBA" id="ARBA00004651"/>
    </source>
</evidence>
<protein>
    <submittedName>
        <fullName evidence="8">Polysaccharide biosynthesis family protein</fullName>
    </submittedName>
</protein>
<evidence type="ECO:0000256" key="7">
    <source>
        <dbReference type="SAM" id="Phobius"/>
    </source>
</evidence>
<comment type="similarity">
    <text evidence="2">Belongs to the polysaccharide synthase family.</text>
</comment>
<keyword evidence="5 7" id="KW-1133">Transmembrane helix</keyword>
<evidence type="ECO:0000256" key="3">
    <source>
        <dbReference type="ARBA" id="ARBA00022475"/>
    </source>
</evidence>
<dbReference type="InterPro" id="IPR002797">
    <property type="entry name" value="Polysacc_synth"/>
</dbReference>
<feature type="transmembrane region" description="Helical" evidence="7">
    <location>
        <begin position="360"/>
        <end position="380"/>
    </location>
</feature>
<proteinExistence type="inferred from homology"/>
<organism evidence="8 9">
    <name type="scientific">Pseudarthrobacter siccitolerans</name>
    <dbReference type="NCBI Taxonomy" id="861266"/>
    <lineage>
        <taxon>Bacteria</taxon>
        <taxon>Bacillati</taxon>
        <taxon>Actinomycetota</taxon>
        <taxon>Actinomycetes</taxon>
        <taxon>Micrococcales</taxon>
        <taxon>Micrococcaceae</taxon>
        <taxon>Pseudarthrobacter</taxon>
    </lineage>
</organism>
<dbReference type="Proteomes" id="UP000035722">
    <property type="component" value="Unassembled WGS sequence"/>
</dbReference>
<dbReference type="Pfam" id="PF01943">
    <property type="entry name" value="Polysacc_synt"/>
    <property type="match status" value="1"/>
</dbReference>
<evidence type="ECO:0000256" key="2">
    <source>
        <dbReference type="ARBA" id="ARBA00007430"/>
    </source>
</evidence>
<evidence type="ECO:0000256" key="6">
    <source>
        <dbReference type="ARBA" id="ARBA00023136"/>
    </source>
</evidence>
<keyword evidence="9" id="KW-1185">Reference proteome</keyword>
<dbReference type="EMBL" id="CAQI01000038">
    <property type="protein sequence ID" value="CCQ45571.1"/>
    <property type="molecule type" value="Genomic_DNA"/>
</dbReference>
<feature type="transmembrane region" description="Helical" evidence="7">
    <location>
        <begin position="392"/>
        <end position="412"/>
    </location>
</feature>
<feature type="transmembrane region" description="Helical" evidence="7">
    <location>
        <begin position="291"/>
        <end position="311"/>
    </location>
</feature>
<sequence>MTAKLRIRGSQSSPLLKRFAGFTVIPLVGTLAPLFLLPIAARVGGVDGWYSLSVGQAVGTFGSIVISYGWNTLGPALVATAVSDSDRRQLWGESLRERLVLALLVVPVCAVISGFLAGPGFETFTVAMAVAFSLGGLTPNWFFIGAGDPKSIAWFDMLPRLAATLLTALVIFLTQSLWSYPVLWILATAAGLIAVQRSLGHPKIFRGSDWRDTLAGLRKRLGVALVDGLGGVYVSAPIPLAGATGTTAEAGIIASADRLYRFGLITVTTLGNTLQAWTLDPNAPNATKRQVSAIVAHTVLGLVGMVALGVVGEFATSLLFGSEAKATASSMWFYGGAFLAVSCSTPLIRNLLVPALKTRFVLMGTAVGAVTGVSAMYFLGRSGGPDGVAAGFMLSELALLMIISPPAIRLLVSMRKRDIH</sequence>
<keyword evidence="4 7" id="KW-0812">Transmembrane</keyword>
<accession>A0A024H1G4</accession>
<feature type="transmembrane region" description="Helical" evidence="7">
    <location>
        <begin position="61"/>
        <end position="79"/>
    </location>
</feature>
<dbReference type="OrthoDB" id="4826415at2"/>
<feature type="transmembrane region" description="Helical" evidence="7">
    <location>
        <begin position="124"/>
        <end position="146"/>
    </location>
</feature>
<feature type="transmembrane region" description="Helical" evidence="7">
    <location>
        <begin position="331"/>
        <end position="348"/>
    </location>
</feature>
<feature type="transmembrane region" description="Helical" evidence="7">
    <location>
        <begin position="182"/>
        <end position="200"/>
    </location>
</feature>
<feature type="transmembrane region" description="Helical" evidence="7">
    <location>
        <begin position="158"/>
        <end position="176"/>
    </location>
</feature>
<evidence type="ECO:0000256" key="5">
    <source>
        <dbReference type="ARBA" id="ARBA00022989"/>
    </source>
</evidence>
<feature type="transmembrane region" description="Helical" evidence="7">
    <location>
        <begin position="20"/>
        <end position="41"/>
    </location>
</feature>
<keyword evidence="3" id="KW-1003">Cell membrane</keyword>
<evidence type="ECO:0000256" key="4">
    <source>
        <dbReference type="ARBA" id="ARBA00022692"/>
    </source>
</evidence>
<dbReference type="RefSeq" id="WP_161799557.1">
    <property type="nucleotide sequence ID" value="NZ_CAQI01000038.1"/>
</dbReference>
<name>A0A024H1G4_9MICC</name>
<reference evidence="9" key="1">
    <citation type="journal article" date="2014" name="Genome Announc.">
        <title>Genome Sequence of Arthrobacter siccitolerans 4J27, a Xeroprotectant-Producing Desiccation-Tolerant Microorganism.</title>
        <authorList>
            <person name="Manzanera M."/>
            <person name="Santa-Cruz-Calvo L."/>
            <person name="Vilchez J.I."/>
            <person name="Garcia-Fontana C."/>
            <person name="Silva-Castro G.A."/>
            <person name="Calvo C."/>
            <person name="Gonzalez-Lopez J."/>
        </authorList>
    </citation>
    <scope>NUCLEOTIDE SEQUENCE [LARGE SCALE GENOMIC DNA]</scope>
    <source>
        <strain evidence="9">4J27</strain>
    </source>
</reference>
<comment type="caution">
    <text evidence="8">The sequence shown here is derived from an EMBL/GenBank/DDBJ whole genome shotgun (WGS) entry which is preliminary data.</text>
</comment>
<dbReference type="PANTHER" id="PTHR30250:SF10">
    <property type="entry name" value="LIPOPOLYSACCHARIDE BIOSYNTHESIS PROTEIN WZXC"/>
    <property type="match status" value="1"/>
</dbReference>
<dbReference type="AlphaFoldDB" id="A0A024H1G4"/>
<comment type="subcellular location">
    <subcellularLocation>
        <location evidence="1">Cell membrane</location>
        <topology evidence="1">Multi-pass membrane protein</topology>
    </subcellularLocation>
</comment>
<dbReference type="PANTHER" id="PTHR30250">
    <property type="entry name" value="PST FAMILY PREDICTED COLANIC ACID TRANSPORTER"/>
    <property type="match status" value="1"/>
</dbReference>
<dbReference type="STRING" id="861266.ARTSIC4J27_1517"/>
<feature type="transmembrane region" description="Helical" evidence="7">
    <location>
        <begin position="99"/>
        <end position="118"/>
    </location>
</feature>
<evidence type="ECO:0000313" key="8">
    <source>
        <dbReference type="EMBL" id="CCQ45571.1"/>
    </source>
</evidence>
<evidence type="ECO:0000313" key="9">
    <source>
        <dbReference type="Proteomes" id="UP000035722"/>
    </source>
</evidence>